<dbReference type="GO" id="GO:0048046">
    <property type="term" value="C:apoplast"/>
    <property type="evidence" value="ECO:0007669"/>
    <property type="project" value="UniProtKB-SubCell"/>
</dbReference>
<evidence type="ECO:0000256" key="4">
    <source>
        <dbReference type="ARBA" id="ARBA00022525"/>
    </source>
</evidence>
<feature type="binding site" evidence="8">
    <location>
        <position position="114"/>
    </location>
    <ligand>
        <name>oxalate</name>
        <dbReference type="ChEBI" id="CHEBI:30623"/>
    </ligand>
</feature>
<evidence type="ECO:0000256" key="3">
    <source>
        <dbReference type="ARBA" id="ARBA00022523"/>
    </source>
</evidence>
<keyword evidence="4" id="KW-0964">Secreted</keyword>
<dbReference type="SMART" id="SM00835">
    <property type="entry name" value="Cupin_1"/>
    <property type="match status" value="1"/>
</dbReference>
<evidence type="ECO:0000256" key="6">
    <source>
        <dbReference type="ARBA" id="ARBA00023180"/>
    </source>
</evidence>
<name>A0AAQ3P958_VIGMU</name>
<dbReference type="Gene3D" id="2.60.120.10">
    <property type="entry name" value="Jelly Rolls"/>
    <property type="match status" value="1"/>
</dbReference>
<dbReference type="SUPFAM" id="SSF51182">
    <property type="entry name" value="RmlC-like cupins"/>
    <property type="match status" value="1"/>
</dbReference>
<accession>A0AAQ3P958</accession>
<feature type="binding site" evidence="8">
    <location>
        <position position="110"/>
    </location>
    <ligand>
        <name>oxalate</name>
        <dbReference type="ChEBI" id="CHEBI:30623"/>
    </ligand>
</feature>
<dbReference type="Pfam" id="PF00190">
    <property type="entry name" value="Cupin_1"/>
    <property type="match status" value="1"/>
</dbReference>
<reference evidence="13 14" key="1">
    <citation type="journal article" date="2023" name="Life. Sci Alliance">
        <title>Evolutionary insights into 3D genome organization and epigenetic landscape of Vigna mungo.</title>
        <authorList>
            <person name="Junaid A."/>
            <person name="Singh B."/>
            <person name="Bhatia S."/>
        </authorList>
    </citation>
    <scope>NUCLEOTIDE SEQUENCE [LARGE SCALE GENOMIC DNA]</scope>
    <source>
        <strain evidence="13">Urdbean</strain>
    </source>
</reference>
<proteinExistence type="inferred from homology"/>
<dbReference type="Proteomes" id="UP001374535">
    <property type="component" value="Chromosome 1"/>
</dbReference>
<evidence type="ECO:0000313" key="14">
    <source>
        <dbReference type="Proteomes" id="UP001374535"/>
    </source>
</evidence>
<dbReference type="EMBL" id="CP144700">
    <property type="protein sequence ID" value="WVZ24075.1"/>
    <property type="molecule type" value="Genomic_DNA"/>
</dbReference>
<evidence type="ECO:0000256" key="5">
    <source>
        <dbReference type="ARBA" id="ARBA00022723"/>
    </source>
</evidence>
<feature type="binding site" evidence="9">
    <location>
        <position position="110"/>
    </location>
    <ligand>
        <name>Mn(2+)</name>
        <dbReference type="ChEBI" id="CHEBI:29035"/>
    </ligand>
</feature>
<dbReference type="InterPro" id="IPR014710">
    <property type="entry name" value="RmlC-like_jellyroll"/>
</dbReference>
<dbReference type="GO" id="GO:0030145">
    <property type="term" value="F:manganese ion binding"/>
    <property type="evidence" value="ECO:0007669"/>
    <property type="project" value="InterPro"/>
</dbReference>
<gene>
    <name evidence="13" type="ORF">V8G54_002619</name>
</gene>
<evidence type="ECO:0000259" key="12">
    <source>
        <dbReference type="SMART" id="SM00835"/>
    </source>
</evidence>
<evidence type="ECO:0000256" key="8">
    <source>
        <dbReference type="PIRSR" id="PIRSR601929-1"/>
    </source>
</evidence>
<feature type="binding site" evidence="9">
    <location>
        <position position="108"/>
    </location>
    <ligand>
        <name>Mn(2+)</name>
        <dbReference type="ChEBI" id="CHEBI:29035"/>
    </ligand>
</feature>
<evidence type="ECO:0000256" key="2">
    <source>
        <dbReference type="ARBA" id="ARBA00007456"/>
    </source>
</evidence>
<dbReference type="AlphaFoldDB" id="A0AAQ3P958"/>
<evidence type="ECO:0000256" key="10">
    <source>
        <dbReference type="PIRSR" id="PIRSR601929-3"/>
    </source>
</evidence>
<comment type="similarity">
    <text evidence="2">Belongs to the germin family.</text>
</comment>
<comment type="subcellular location">
    <subcellularLocation>
        <location evidence="1">Secreted</location>
        <location evidence="1">Extracellular space</location>
        <location evidence="1">Apoplast</location>
    </subcellularLocation>
</comment>
<feature type="binding site" evidence="9">
    <location>
        <position position="152"/>
    </location>
    <ligand>
        <name>Mn(2+)</name>
        <dbReference type="ChEBI" id="CHEBI:29035"/>
    </ligand>
</feature>
<feature type="domain" description="Cupin type-1" evidence="12">
    <location>
        <begin position="60"/>
        <end position="204"/>
    </location>
</feature>
<evidence type="ECO:0000256" key="11">
    <source>
        <dbReference type="SAM" id="SignalP"/>
    </source>
</evidence>
<organism evidence="13 14">
    <name type="scientific">Vigna mungo</name>
    <name type="common">Black gram</name>
    <name type="synonym">Phaseolus mungo</name>
    <dbReference type="NCBI Taxonomy" id="3915"/>
    <lineage>
        <taxon>Eukaryota</taxon>
        <taxon>Viridiplantae</taxon>
        <taxon>Streptophyta</taxon>
        <taxon>Embryophyta</taxon>
        <taxon>Tracheophyta</taxon>
        <taxon>Spermatophyta</taxon>
        <taxon>Magnoliopsida</taxon>
        <taxon>eudicotyledons</taxon>
        <taxon>Gunneridae</taxon>
        <taxon>Pentapetalae</taxon>
        <taxon>rosids</taxon>
        <taxon>fabids</taxon>
        <taxon>Fabales</taxon>
        <taxon>Fabaceae</taxon>
        <taxon>Papilionoideae</taxon>
        <taxon>50 kb inversion clade</taxon>
        <taxon>NPAAA clade</taxon>
        <taxon>indigoferoid/millettioid clade</taxon>
        <taxon>Phaseoleae</taxon>
        <taxon>Vigna</taxon>
    </lineage>
</organism>
<keyword evidence="6" id="KW-0325">Glycoprotein</keyword>
<keyword evidence="3" id="KW-0052">Apoplast</keyword>
<evidence type="ECO:0000256" key="7">
    <source>
        <dbReference type="ARBA" id="ARBA00023211"/>
    </source>
</evidence>
<protein>
    <recommendedName>
        <fullName evidence="12">Cupin type-1 domain-containing protein</fullName>
    </recommendedName>
</protein>
<dbReference type="PANTHER" id="PTHR31238">
    <property type="entry name" value="GERMIN-LIKE PROTEIN SUBFAMILY 3 MEMBER 3"/>
    <property type="match status" value="1"/>
</dbReference>
<evidence type="ECO:0000256" key="9">
    <source>
        <dbReference type="PIRSR" id="PIRSR601929-2"/>
    </source>
</evidence>
<dbReference type="InterPro" id="IPR001929">
    <property type="entry name" value="Germin"/>
</dbReference>
<keyword evidence="5 8" id="KW-0479">Metal-binding</keyword>
<feature type="disulfide bond" evidence="10">
    <location>
        <begin position="32"/>
        <end position="47"/>
    </location>
</feature>
<keyword evidence="10" id="KW-1015">Disulfide bond</keyword>
<feature type="signal peptide" evidence="11">
    <location>
        <begin position="1"/>
        <end position="26"/>
    </location>
</feature>
<sequence length="214" mass="22974">MNSPKEMMNSILILLLCALFSSTSHAVLQNFCKADLRLQQTPTGYPCLPSESVTADDFKSSFNGKPGIPVPTNAVLYPAAVQNFPIVNGGRISGGLVELAPGGSLPLHTHGANEILIVFSGRMDVGLLTPRRAYQNTLGPRDFTYFPEGMQHYLINSGPGKAVAFAAYSSDGPPFNFLHLTLFSNNVSSPILSDVSFIGEPDIRKNKARFNGTG</sequence>
<dbReference type="CDD" id="cd02241">
    <property type="entry name" value="cupin_OxOx"/>
    <property type="match status" value="1"/>
</dbReference>
<feature type="chain" id="PRO_5042931356" description="Cupin type-1 domain-containing protein" evidence="11">
    <location>
        <begin position="27"/>
        <end position="214"/>
    </location>
</feature>
<keyword evidence="11" id="KW-0732">Signal</keyword>
<evidence type="ECO:0000313" key="13">
    <source>
        <dbReference type="EMBL" id="WVZ24075.1"/>
    </source>
</evidence>
<dbReference type="InterPro" id="IPR011051">
    <property type="entry name" value="RmlC_Cupin_sf"/>
</dbReference>
<feature type="binding site" evidence="9">
    <location>
        <position position="114"/>
    </location>
    <ligand>
        <name>Mn(2+)</name>
        <dbReference type="ChEBI" id="CHEBI:29035"/>
    </ligand>
</feature>
<evidence type="ECO:0000256" key="1">
    <source>
        <dbReference type="ARBA" id="ARBA00004271"/>
    </source>
</evidence>
<keyword evidence="7 8" id="KW-0464">Manganese</keyword>
<keyword evidence="14" id="KW-1185">Reference proteome</keyword>
<dbReference type="InterPro" id="IPR006045">
    <property type="entry name" value="Cupin_1"/>
</dbReference>